<keyword evidence="2" id="KW-0813">Transport</keyword>
<evidence type="ECO:0000313" key="9">
    <source>
        <dbReference type="Proteomes" id="UP000265618"/>
    </source>
</evidence>
<sequence length="329" mass="36197">QRNSWMAFAYGSVLSGAVSAAILVKVLTNRGHGDFLTITNIAVVLNLLSVALSLIWKESSPLAKARKETEDLHIAVSETALQEKNFFETAKGLFSNKRFSLIFVAYVLSLAAYSITIDTNPTFLAWYSEWDPRIPAQRMEFQSYYSLVFLTGTAVGCVFTLGLNQVINSFLGEKNILMMVAQPLLIVNLAIRALAVAPVNKDVLMFATVCNNIAEAIAHPAFVYLASIYGSSFDRGSVLGTFQLGNSIGRSVFSIVHGYIFDYSFKLCYGLTAIYPGVAILLVALCPFKFTRQNIDKEARKQREQMRKASAVSSVYKGTTTEHSAVETC</sequence>
<keyword evidence="6 7" id="KW-0472">Membrane</keyword>
<evidence type="ECO:0008006" key="10">
    <source>
        <dbReference type="Google" id="ProtNLM"/>
    </source>
</evidence>
<keyword evidence="3" id="KW-1003">Cell membrane</keyword>
<dbReference type="InterPro" id="IPR036259">
    <property type="entry name" value="MFS_trans_sf"/>
</dbReference>
<feature type="non-terminal residue" evidence="8">
    <location>
        <position position="1"/>
    </location>
</feature>
<dbReference type="Proteomes" id="UP000265618">
    <property type="component" value="Unassembled WGS sequence"/>
</dbReference>
<dbReference type="GO" id="GO:0005886">
    <property type="term" value="C:plasma membrane"/>
    <property type="evidence" value="ECO:0007669"/>
    <property type="project" value="UniProtKB-SubCell"/>
</dbReference>
<evidence type="ECO:0000256" key="5">
    <source>
        <dbReference type="ARBA" id="ARBA00022989"/>
    </source>
</evidence>
<evidence type="ECO:0000256" key="6">
    <source>
        <dbReference type="ARBA" id="ARBA00023136"/>
    </source>
</evidence>
<keyword evidence="9" id="KW-1185">Reference proteome</keyword>
<dbReference type="EMBL" id="BDIP01003333">
    <property type="protein sequence ID" value="GIQ87569.1"/>
    <property type="molecule type" value="Genomic_DNA"/>
</dbReference>
<comment type="subcellular location">
    <subcellularLocation>
        <location evidence="1">Cell membrane</location>
        <topology evidence="1">Multi-pass membrane protein</topology>
    </subcellularLocation>
</comment>
<keyword evidence="4 7" id="KW-0812">Transmembrane</keyword>
<gene>
    <name evidence="8" type="ORF">KIPB_009635</name>
</gene>
<dbReference type="OrthoDB" id="196650at2759"/>
<comment type="caution">
    <text evidence="8">The sequence shown here is derived from an EMBL/GenBank/DDBJ whole genome shotgun (WGS) entry which is preliminary data.</text>
</comment>
<name>A0A9K3GKX2_9EUKA</name>
<dbReference type="PANTHER" id="PTHR43414:SF6">
    <property type="entry name" value="MULTIDRUG RESISTANCE PROTEIN MDTG"/>
    <property type="match status" value="1"/>
</dbReference>
<dbReference type="AlphaFoldDB" id="A0A9K3GKX2"/>
<feature type="transmembrane region" description="Helical" evidence="7">
    <location>
        <begin position="273"/>
        <end position="291"/>
    </location>
</feature>
<evidence type="ECO:0000313" key="8">
    <source>
        <dbReference type="EMBL" id="GIQ87569.1"/>
    </source>
</evidence>
<evidence type="ECO:0000256" key="2">
    <source>
        <dbReference type="ARBA" id="ARBA00022448"/>
    </source>
</evidence>
<dbReference type="Gene3D" id="1.20.1250.20">
    <property type="entry name" value="MFS general substrate transporter like domains"/>
    <property type="match status" value="1"/>
</dbReference>
<keyword evidence="5 7" id="KW-1133">Transmembrane helix</keyword>
<reference evidence="8 9" key="1">
    <citation type="journal article" date="2018" name="PLoS ONE">
        <title>The draft genome of Kipferlia bialata reveals reductive genome evolution in fornicate parasites.</title>
        <authorList>
            <person name="Tanifuji G."/>
            <person name="Takabayashi S."/>
            <person name="Kume K."/>
            <person name="Takagi M."/>
            <person name="Nakayama T."/>
            <person name="Kamikawa R."/>
            <person name="Inagaki Y."/>
            <person name="Hashimoto T."/>
        </authorList>
    </citation>
    <scope>NUCLEOTIDE SEQUENCE [LARGE SCALE GENOMIC DNA]</scope>
    <source>
        <strain evidence="8">NY0173</strain>
    </source>
</reference>
<feature type="transmembrane region" description="Helical" evidence="7">
    <location>
        <begin position="176"/>
        <end position="197"/>
    </location>
</feature>
<evidence type="ECO:0000256" key="3">
    <source>
        <dbReference type="ARBA" id="ARBA00022475"/>
    </source>
</evidence>
<proteinExistence type="predicted"/>
<feature type="transmembrane region" description="Helical" evidence="7">
    <location>
        <begin position="144"/>
        <end position="164"/>
    </location>
</feature>
<dbReference type="PANTHER" id="PTHR43414">
    <property type="entry name" value="MULTIDRUG RESISTANCE PROTEIN MDTG"/>
    <property type="match status" value="1"/>
</dbReference>
<organism evidence="8 9">
    <name type="scientific">Kipferlia bialata</name>
    <dbReference type="NCBI Taxonomy" id="797122"/>
    <lineage>
        <taxon>Eukaryota</taxon>
        <taxon>Metamonada</taxon>
        <taxon>Carpediemonas-like organisms</taxon>
        <taxon>Kipferlia</taxon>
    </lineage>
</organism>
<evidence type="ECO:0000256" key="1">
    <source>
        <dbReference type="ARBA" id="ARBA00004651"/>
    </source>
</evidence>
<evidence type="ECO:0000256" key="4">
    <source>
        <dbReference type="ARBA" id="ARBA00022692"/>
    </source>
</evidence>
<dbReference type="SUPFAM" id="SSF103473">
    <property type="entry name" value="MFS general substrate transporter"/>
    <property type="match status" value="1"/>
</dbReference>
<feature type="transmembrane region" description="Helical" evidence="7">
    <location>
        <begin position="36"/>
        <end position="56"/>
    </location>
</feature>
<evidence type="ECO:0000256" key="7">
    <source>
        <dbReference type="SAM" id="Phobius"/>
    </source>
</evidence>
<feature type="transmembrane region" description="Helical" evidence="7">
    <location>
        <begin position="99"/>
        <end position="117"/>
    </location>
</feature>
<accession>A0A9K3GKX2</accession>
<protein>
    <recommendedName>
        <fullName evidence="10">Major facilitator superfamily (MFS) profile domain-containing protein</fullName>
    </recommendedName>
</protein>